<proteinExistence type="inferred from homology"/>
<dbReference type="SMART" id="SM00229">
    <property type="entry name" value="RasGEFN"/>
    <property type="match status" value="1"/>
</dbReference>
<dbReference type="CDD" id="cd06755">
    <property type="entry name" value="PDZ_RapGEF2_RapGEF6-like"/>
    <property type="match status" value="1"/>
</dbReference>
<dbReference type="GO" id="GO:0006289">
    <property type="term" value="P:nucleotide-excision repair"/>
    <property type="evidence" value="ECO:0007669"/>
    <property type="project" value="InterPro"/>
</dbReference>
<evidence type="ECO:0000259" key="13">
    <source>
        <dbReference type="PROSITE" id="PS50042"/>
    </source>
</evidence>
<evidence type="ECO:0000256" key="9">
    <source>
        <dbReference type="PROSITE-ProRule" id="PRU00168"/>
    </source>
</evidence>
<dbReference type="PROSITE" id="PS50200">
    <property type="entry name" value="RA"/>
    <property type="match status" value="1"/>
</dbReference>
<keyword evidence="18" id="KW-1185">Reference proteome</keyword>
<evidence type="ECO:0000256" key="7">
    <source>
        <dbReference type="ARBA" id="ARBA00023204"/>
    </source>
</evidence>
<dbReference type="Gene3D" id="1.10.840.10">
    <property type="entry name" value="Ras guanine-nucleotide exchange factors catalytic domain"/>
    <property type="match status" value="1"/>
</dbReference>
<organism evidence="17 18">
    <name type="scientific">Trichinella britovi</name>
    <name type="common">Parasitic roundworm</name>
    <dbReference type="NCBI Taxonomy" id="45882"/>
    <lineage>
        <taxon>Eukaryota</taxon>
        <taxon>Metazoa</taxon>
        <taxon>Ecdysozoa</taxon>
        <taxon>Nematoda</taxon>
        <taxon>Enoplea</taxon>
        <taxon>Dorylaimia</taxon>
        <taxon>Trichinellida</taxon>
        <taxon>Trichinellidae</taxon>
        <taxon>Trichinella</taxon>
    </lineage>
</organism>
<evidence type="ECO:0000256" key="2">
    <source>
        <dbReference type="ARBA" id="ARBA00007132"/>
    </source>
</evidence>
<feature type="region of interest" description="Disordered" evidence="11">
    <location>
        <begin position="860"/>
        <end position="956"/>
    </location>
</feature>
<feature type="region of interest" description="Disordered" evidence="11">
    <location>
        <begin position="2315"/>
        <end position="2341"/>
    </location>
</feature>
<dbReference type="GO" id="GO:0007264">
    <property type="term" value="P:small GTPase-mediated signal transduction"/>
    <property type="evidence" value="ECO:0007669"/>
    <property type="project" value="InterPro"/>
</dbReference>
<feature type="region of interest" description="Disordered" evidence="11">
    <location>
        <begin position="2036"/>
        <end position="2061"/>
    </location>
</feature>
<feature type="compositionally biased region" description="Polar residues" evidence="11">
    <location>
        <begin position="2216"/>
        <end position="2231"/>
    </location>
</feature>
<dbReference type="SMART" id="SM00314">
    <property type="entry name" value="RA"/>
    <property type="match status" value="1"/>
</dbReference>
<dbReference type="InterPro" id="IPR040662">
    <property type="entry name" value="Tfb2_C"/>
</dbReference>
<dbReference type="GO" id="GO:0001671">
    <property type="term" value="F:ATPase activator activity"/>
    <property type="evidence" value="ECO:0007669"/>
    <property type="project" value="InterPro"/>
</dbReference>
<dbReference type="Gene3D" id="2.60.120.10">
    <property type="entry name" value="Jelly Rolls"/>
    <property type="match status" value="2"/>
</dbReference>
<dbReference type="PROSITE" id="PS50106">
    <property type="entry name" value="PDZ"/>
    <property type="match status" value="1"/>
</dbReference>
<dbReference type="CDD" id="cd00155">
    <property type="entry name" value="RasGEF"/>
    <property type="match status" value="1"/>
</dbReference>
<dbReference type="Pfam" id="PF00618">
    <property type="entry name" value="RasGEF_N"/>
    <property type="match status" value="1"/>
</dbReference>
<reference evidence="17 18" key="1">
    <citation type="submission" date="2015-01" db="EMBL/GenBank/DDBJ databases">
        <title>Evolution of Trichinella species and genotypes.</title>
        <authorList>
            <person name="Korhonen P.K."/>
            <person name="Edoardo P."/>
            <person name="Giuseppe L.R."/>
            <person name="Gasser R.B."/>
        </authorList>
    </citation>
    <scope>NUCLEOTIDE SEQUENCE [LARGE SCALE GENOMIC DNA]</scope>
    <source>
        <strain evidence="17">ISS120</strain>
    </source>
</reference>
<dbReference type="InterPro" id="IPR018490">
    <property type="entry name" value="cNMP-bd_dom_sf"/>
</dbReference>
<dbReference type="GO" id="GO:0000439">
    <property type="term" value="C:transcription factor TFIIH core complex"/>
    <property type="evidence" value="ECO:0007669"/>
    <property type="project" value="InterPro"/>
</dbReference>
<keyword evidence="7 10" id="KW-0234">DNA repair</keyword>
<feature type="domain" description="Cyclic nucleotide-binding" evidence="13">
    <location>
        <begin position="1001"/>
        <end position="1066"/>
    </location>
</feature>
<feature type="compositionally biased region" description="Low complexity" evidence="11">
    <location>
        <begin position="860"/>
        <end position="872"/>
    </location>
</feature>
<sequence>MRRIVQQYKRTATNFIVLTTVRNDYKGRIGPIMQKYIPKGKMNSTHKVPQTFLNYLSQLPSGILNKLYESAVACTGIYRYLPSVAQQIVMRLSLVNSGTTIADIEGWMVDEKKDILHESLKYLRQLHILQECNLSSIESVVLNRVFAKNLRLALLCKDTICFKTVTVDPKHQKSFADLDSYASERWESVLKYLALPSAQSEKSVSVETKRVLQDSGLIQLCDSKMQLTSDGFQFILYDRRQQLWTYLLHYLAQLEKKGSPVHDCIMLILQACLGSHRAAYSTENLTEAALNFIQHLREIGLVHQRKRSAGWFYYTPLISVLTGLKSSSSSSKEGFLIVETNFRVYCYTDSVLDLAIVSTFCEPLYRFPNLVACILNRESVRRAFQVNISAEQIIQYLFSNAHKNMQKQTPTIPSTVTDQIKLWEMERDRFKFDPGVMYSNFFSDTDYITIRDYAKDLGVLLCEHEANRALVVSADGHEQSNQFLTLFTSDSKKHTINSVSVSEVKNDQLKQHGEKNTHCSSISLRFFISSLSAACKSSSYQRIRKLSDNCSDRSNSVSVVNTTSQSIACWLIDASDFLLRMADTAVIEALRKPSKFRNLKAAACSTVLFILLILYSACDANAFLNVVHTFVRSFIFVNEIDHKQWPGVKCDDDEVQLVYFFLRRLDVFRGIDDQTLRTICQSARYEQFQQAGKFLYKKGQRSFCWYILLSGAVFCDGRIYLPVESFGKRVRFSEHYRISDCILLESSEMIVIDYNSTEPSVGSYPESREQLPMAATSLVVNRVPVADGEPTTSSTSSCSTSPSMCSSKVVLCRPIHQTTASTSFAASFKKACTVGEQQSSSCSVDEVEINTVAEIPSNLLPNRRLSSSQQQQQKHRHDGTLAMIRRSNSIRSSGSSSAGGRVSGFKPIAAIPSTSSTTMSDDDFSGLPEISVDSDDEDDDEAELEEEDEEEEEEEGCCLYAESSFTGHLRDLVRECLEKLPTERTDDDIAILLDFVQHMSSFASLPIYVKCELCRKMVFAVVDKAGTIVMKHGEQLDSWSVVINGEVEVVFPDGHRYEYHIGDCFGVQPTEQVQFHQGEMRTLVDDCQFVLVAQADYVQIISKLSDSYTRQLDSAGQVVCEKEKRAFESRVGYVLTKAKPCKLISALFEDRRDCVVDPHFVEDFLLTYRTFVDNPAEVLEKILACFSEPSKREKVARLVLLWVNNHFGDFESNAEMTNLLEKFDKMLEDEAMFNHQQLLNIACSVKSRTRNVTYTRSNRDEVLHFSILGGTEKNNGIYVVKVAAGSAAERVGLKRGDQIIEVNGHNFRNIARHRALEVLRGSTHLSMVVKSNLLGFKEMLVADQCDAGALLAPVLLQQAVATSKDGSSRRRMSPVQPRRSLVQLHQLGGVDGLPMPSLRPPPRQQKHSLHLETQRAVMPALVHALANTNTTTTTSSSRTLARLNHAGKESGGSGSRLGKLIKKLRQGSSSSALSLDADDDDVDNDHVDGHEPRVDDGGRKCSKQKIRQTLDDCDATDEAVRRATLGRPTGAQSVSMPSGVPLLGRRLKHSRSNPDLSSTANQPILPGGFGQMISQYYEPVRPQHPEHILKVYRIDQTFKYLSVYKETSAQNVVQLALQEFGMCNNNNNNSGVGNDAVHSSSSTTTTTTTANGDEWSLCEVTVTTDGLIKQRRLPAQMQNLAERISLNSRYYLKNNNCPLPLVPDELAPDLLKDAQAQLGCLHASIVAAQLTLQDFAAFASIEPAEYVANLFKLGGAPTRWPRLADFEQSVNRETFWVATEVCKERNSIRRAKIVKKFIKIANHCRDFKNFNSMFAIISGLEKPCVRRLHNTWDKISSKYTKMLDNLQSLLDPSRNMSKYRQHLADASNDPPVIPLLPVLKKDLTFLHECNPTWCDGGMVNFEKLRMVAKEIRFVTKLASAPYELSSMFERSGNQAQLNDALLHMNTFEGGSSVATMKKQHVQHRVPLSRKKLYEQALMVRRVKFYLTQFEPISDESVLDKLSLELEPVTVTSGGGGGGGAHSTSTGNLGVVTVASAGKRSQPSPSLSSGSSMSVTSSDCSRRCNGPKFGVESPHAVQKMLSLVDHSRVRASSNNTRAIGIGSPPTSPGAPLKAVRPATAAVAHSLLYFGSNIHQHQHGRFNNHDLNTFAIPPPLSSVVPVDLTCESSAVTSSITPSRLHGSASATSSTDSVISSHQSDLLPLSSSSSSYIPHAVSCDSTDSGHGSLDSPSMITGVGVASSSSSSSPPSQRQSYPPRPNTIALKAASNSTTHYDLYSTTTTGVVVSTKPFRSFEKAQQQQQQQQQPQQNFRFTAPQHENRASSSVASSTFLKQSQPLSSPLTIGSRRLATTADQSQSDTNNGATQVSRACLRRNECSAFGECSSCSSSFEKSMYICIFQAKCSTWKSFFLENKTHNKKKLSHTEKSELVKHQTFFVSTVVINQREPSFSLVIGTTSAPEVTSIFPESGTIENGPRQYFSSVAFVHAVNDDCIAGAIDRSFDFLHLLLLLLLFIVYKVNVPCSAGVTGLVLKTVDNVVVCFAEGLPSTRSVNGATLKASGKWVSGQSGMETVDESYQIFKVSASLTAA</sequence>
<dbReference type="InterPro" id="IPR000159">
    <property type="entry name" value="RA_dom"/>
</dbReference>
<feature type="domain" description="Ras-associating" evidence="15">
    <location>
        <begin position="1585"/>
        <end position="1697"/>
    </location>
</feature>
<keyword evidence="8 10" id="KW-0539">Nucleus</keyword>
<feature type="domain" description="N-terminal Ras-GEF" evidence="16">
    <location>
        <begin position="1131"/>
        <end position="1250"/>
    </location>
</feature>
<keyword evidence="3 9" id="KW-0344">Guanine-nucleotide releasing factor</keyword>
<dbReference type="PANTHER" id="PTHR13152">
    <property type="entry name" value="TFIIH, POLYPEPTIDE 4"/>
    <property type="match status" value="1"/>
</dbReference>
<comment type="function">
    <text evidence="10">Component of the general transcription and DNA repair factor IIH (TFIIH) core complex which is involved in general and transcription-coupled nucleotide excision repair (NER) of damaged DNA.</text>
</comment>
<dbReference type="InterPro" id="IPR023578">
    <property type="entry name" value="Ras_GEF_dom_sf"/>
</dbReference>
<evidence type="ECO:0000256" key="11">
    <source>
        <dbReference type="SAM" id="MobiDB-lite"/>
    </source>
</evidence>
<keyword evidence="6 10" id="KW-0804">Transcription</keyword>
<dbReference type="InterPro" id="IPR000595">
    <property type="entry name" value="cNMP-bd_dom"/>
</dbReference>
<dbReference type="Gene3D" id="3.30.70.2610">
    <property type="match status" value="1"/>
</dbReference>
<dbReference type="STRING" id="45882.A0A0V1CFJ3"/>
<feature type="region of interest" description="Disordered" evidence="11">
    <location>
        <begin position="1468"/>
        <end position="1503"/>
    </location>
</feature>
<comment type="similarity">
    <text evidence="2 10">Belongs to the TFB2 family.</text>
</comment>
<dbReference type="NCBIfam" id="TIGR00625">
    <property type="entry name" value="tfb2"/>
    <property type="match status" value="1"/>
</dbReference>
<feature type="compositionally biased region" description="Acidic residues" evidence="11">
    <location>
        <begin position="932"/>
        <end position="956"/>
    </location>
</feature>
<evidence type="ECO:0000256" key="10">
    <source>
        <dbReference type="RuleBase" id="RU364024"/>
    </source>
</evidence>
<evidence type="ECO:0000259" key="14">
    <source>
        <dbReference type="PROSITE" id="PS50106"/>
    </source>
</evidence>
<evidence type="ECO:0000256" key="3">
    <source>
        <dbReference type="ARBA" id="ARBA00022658"/>
    </source>
</evidence>
<dbReference type="PROSITE" id="PS50009">
    <property type="entry name" value="RASGEF_CAT"/>
    <property type="match status" value="1"/>
</dbReference>
<dbReference type="SMART" id="SM00147">
    <property type="entry name" value="RasGEF"/>
    <property type="match status" value="1"/>
</dbReference>
<dbReference type="SMART" id="SM00228">
    <property type="entry name" value="PDZ"/>
    <property type="match status" value="1"/>
</dbReference>
<feature type="compositionally biased region" description="Low complexity" evidence="11">
    <location>
        <begin position="2040"/>
        <end position="2058"/>
    </location>
</feature>
<dbReference type="GO" id="GO:0003690">
    <property type="term" value="F:double-stranded DNA binding"/>
    <property type="evidence" value="ECO:0007669"/>
    <property type="project" value="TreeGrafter"/>
</dbReference>
<evidence type="ECO:0000259" key="12">
    <source>
        <dbReference type="PROSITE" id="PS50009"/>
    </source>
</evidence>
<dbReference type="EMBL" id="JYDI01000241">
    <property type="protein sequence ID" value="KRY47475.1"/>
    <property type="molecule type" value="Genomic_DNA"/>
</dbReference>
<evidence type="ECO:0000256" key="8">
    <source>
        <dbReference type="ARBA" id="ARBA00023242"/>
    </source>
</evidence>
<gene>
    <name evidence="17" type="primary">pxf-1</name>
    <name evidence="17" type="ORF">T03_11744</name>
</gene>
<dbReference type="InterPro" id="IPR001478">
    <property type="entry name" value="PDZ"/>
</dbReference>
<dbReference type="Gene3D" id="1.20.870.10">
    <property type="entry name" value="Son of sevenless (SoS) protein Chain: S domain 1"/>
    <property type="match status" value="1"/>
</dbReference>
<evidence type="ECO:0000259" key="15">
    <source>
        <dbReference type="PROSITE" id="PS50200"/>
    </source>
</evidence>
<feature type="compositionally biased region" description="Basic and acidic residues" evidence="11">
    <location>
        <begin position="1484"/>
        <end position="1499"/>
    </location>
</feature>
<comment type="subcellular location">
    <subcellularLocation>
        <location evidence="1 10">Nucleus</location>
    </subcellularLocation>
</comment>
<feature type="domain" description="PDZ" evidence="14">
    <location>
        <begin position="1251"/>
        <end position="1322"/>
    </location>
</feature>
<dbReference type="Pfam" id="PF18307">
    <property type="entry name" value="Tfb2_C"/>
    <property type="match status" value="1"/>
</dbReference>
<feature type="domain" description="Ras-GEF" evidence="12">
    <location>
        <begin position="1722"/>
        <end position="1951"/>
    </location>
</feature>
<dbReference type="Proteomes" id="UP000054653">
    <property type="component" value="Unassembled WGS sequence"/>
</dbReference>
<feature type="compositionally biased region" description="Low complexity" evidence="11">
    <location>
        <begin position="885"/>
        <end position="904"/>
    </location>
</feature>
<accession>A0A0V1CFJ3</accession>
<evidence type="ECO:0000313" key="17">
    <source>
        <dbReference type="EMBL" id="KRY47475.1"/>
    </source>
</evidence>
<dbReference type="OrthoDB" id="21144at2759"/>
<feature type="region of interest" description="Disordered" evidence="11">
    <location>
        <begin position="1389"/>
        <end position="1409"/>
    </location>
</feature>
<dbReference type="SUPFAM" id="SSF48366">
    <property type="entry name" value="Ras GEF"/>
    <property type="match status" value="1"/>
</dbReference>
<evidence type="ECO:0000256" key="4">
    <source>
        <dbReference type="ARBA" id="ARBA00022763"/>
    </source>
</evidence>
<dbReference type="InterPro" id="IPR036964">
    <property type="entry name" value="RASGEF_cat_dom_sf"/>
</dbReference>
<feature type="domain" description="Cyclic nucleotide-binding" evidence="13">
    <location>
        <begin position="667"/>
        <end position="713"/>
    </location>
</feature>
<dbReference type="PANTHER" id="PTHR13152:SF0">
    <property type="entry name" value="GENERAL TRANSCRIPTION FACTOR IIH SUBUNIT 4"/>
    <property type="match status" value="1"/>
</dbReference>
<evidence type="ECO:0000259" key="16">
    <source>
        <dbReference type="PROSITE" id="PS50212"/>
    </source>
</evidence>
<feature type="compositionally biased region" description="Polar residues" evidence="11">
    <location>
        <begin position="2320"/>
        <end position="2341"/>
    </location>
</feature>
<name>A0A0V1CFJ3_TRIBR</name>
<dbReference type="GO" id="GO:0005085">
    <property type="term" value="F:guanyl-nucleotide exchange factor activity"/>
    <property type="evidence" value="ECO:0007669"/>
    <property type="project" value="UniProtKB-KW"/>
</dbReference>
<dbReference type="Pfam" id="PF00595">
    <property type="entry name" value="PDZ"/>
    <property type="match status" value="1"/>
</dbReference>
<dbReference type="Pfam" id="PF03849">
    <property type="entry name" value="Tfb2"/>
    <property type="match status" value="1"/>
</dbReference>
<evidence type="ECO:0000256" key="1">
    <source>
        <dbReference type="ARBA" id="ARBA00004123"/>
    </source>
</evidence>
<evidence type="ECO:0000256" key="6">
    <source>
        <dbReference type="ARBA" id="ARBA00023163"/>
    </source>
</evidence>
<dbReference type="InterPro" id="IPR036034">
    <property type="entry name" value="PDZ_sf"/>
</dbReference>
<evidence type="ECO:0000256" key="5">
    <source>
        <dbReference type="ARBA" id="ARBA00023015"/>
    </source>
</evidence>
<evidence type="ECO:0000313" key="18">
    <source>
        <dbReference type="Proteomes" id="UP000054653"/>
    </source>
</evidence>
<dbReference type="PROSITE" id="PS50042">
    <property type="entry name" value="CNMP_BINDING_3"/>
    <property type="match status" value="2"/>
</dbReference>
<protein>
    <recommendedName>
        <fullName evidence="10">General transcription factor IIH subunit 4</fullName>
    </recommendedName>
</protein>
<dbReference type="CDD" id="cd06224">
    <property type="entry name" value="REM"/>
    <property type="match status" value="1"/>
</dbReference>
<feature type="region of interest" description="Disordered" evidence="11">
    <location>
        <begin position="2215"/>
        <end position="2259"/>
    </location>
</feature>
<comment type="caution">
    <text evidence="17">The sequence shown here is derived from an EMBL/GenBank/DDBJ whole genome shotgun (WGS) entry which is preliminary data.</text>
</comment>
<dbReference type="GO" id="GO:0005675">
    <property type="term" value="C:transcription factor TFIIH holo complex"/>
    <property type="evidence" value="ECO:0007669"/>
    <property type="project" value="TreeGrafter"/>
</dbReference>
<dbReference type="SUPFAM" id="SSF51206">
    <property type="entry name" value="cAMP-binding domain-like"/>
    <property type="match status" value="2"/>
</dbReference>
<dbReference type="PROSITE" id="PS50212">
    <property type="entry name" value="RASGEF_NTER"/>
    <property type="match status" value="1"/>
</dbReference>
<keyword evidence="5 10" id="KW-0805">Transcription regulation</keyword>
<dbReference type="InterPro" id="IPR001895">
    <property type="entry name" value="RASGEF_cat_dom"/>
</dbReference>
<dbReference type="Pfam" id="PF00617">
    <property type="entry name" value="RasGEF"/>
    <property type="match status" value="1"/>
</dbReference>
<dbReference type="CDD" id="cd01785">
    <property type="entry name" value="RA_PDZ-GEF1"/>
    <property type="match status" value="1"/>
</dbReference>
<keyword evidence="4 10" id="KW-0227">DNA damage</keyword>
<dbReference type="Gene3D" id="2.30.42.10">
    <property type="match status" value="1"/>
</dbReference>
<dbReference type="CDD" id="cd00038">
    <property type="entry name" value="CAP_ED"/>
    <property type="match status" value="2"/>
</dbReference>
<dbReference type="InterPro" id="IPR000651">
    <property type="entry name" value="Ras-like_Gua-exchang_fac_N"/>
</dbReference>
<dbReference type="InterPro" id="IPR014710">
    <property type="entry name" value="RmlC-like_jellyroll"/>
</dbReference>
<dbReference type="SUPFAM" id="SSF50156">
    <property type="entry name" value="PDZ domain-like"/>
    <property type="match status" value="1"/>
</dbReference>
<dbReference type="InterPro" id="IPR004598">
    <property type="entry name" value="TFIIH_p52/Tfb2"/>
</dbReference>
<feature type="compositionally biased region" description="Low complexity" evidence="11">
    <location>
        <begin position="2239"/>
        <end position="2253"/>
    </location>
</feature>